<feature type="non-terminal residue" evidence="2">
    <location>
        <position position="1"/>
    </location>
</feature>
<dbReference type="AlphaFoldDB" id="A0AAN5DG38"/>
<dbReference type="EMBL" id="BTRK01000006">
    <property type="protein sequence ID" value="GMR61164.1"/>
    <property type="molecule type" value="Genomic_DNA"/>
</dbReference>
<dbReference type="Proteomes" id="UP001328107">
    <property type="component" value="Unassembled WGS sequence"/>
</dbReference>
<gene>
    <name evidence="2" type="ORF">PMAYCL1PPCAC_31359</name>
</gene>
<keyword evidence="1" id="KW-0812">Transmembrane</keyword>
<dbReference type="PANTHER" id="PTHR45830">
    <property type="entry name" value="SERPENTINE RECEPTOR, CLASS I"/>
    <property type="match status" value="1"/>
</dbReference>
<comment type="caution">
    <text evidence="2">The sequence shown here is derived from an EMBL/GenBank/DDBJ whole genome shotgun (WGS) entry which is preliminary data.</text>
</comment>
<keyword evidence="1" id="KW-1133">Transmembrane helix</keyword>
<reference evidence="3" key="1">
    <citation type="submission" date="2022-10" db="EMBL/GenBank/DDBJ databases">
        <title>Genome assembly of Pristionchus species.</title>
        <authorList>
            <person name="Yoshida K."/>
            <person name="Sommer R.J."/>
        </authorList>
    </citation>
    <scope>NUCLEOTIDE SEQUENCE [LARGE SCALE GENOMIC DNA]</scope>
    <source>
        <strain evidence="3">RS5460</strain>
    </source>
</reference>
<protein>
    <recommendedName>
        <fullName evidence="4">G protein-coupled receptor</fullName>
    </recommendedName>
</protein>
<evidence type="ECO:0000256" key="1">
    <source>
        <dbReference type="SAM" id="Phobius"/>
    </source>
</evidence>
<feature type="transmembrane region" description="Helical" evidence="1">
    <location>
        <begin position="79"/>
        <end position="97"/>
    </location>
</feature>
<organism evidence="2 3">
    <name type="scientific">Pristionchus mayeri</name>
    <dbReference type="NCBI Taxonomy" id="1317129"/>
    <lineage>
        <taxon>Eukaryota</taxon>
        <taxon>Metazoa</taxon>
        <taxon>Ecdysozoa</taxon>
        <taxon>Nematoda</taxon>
        <taxon>Chromadorea</taxon>
        <taxon>Rhabditida</taxon>
        <taxon>Rhabditina</taxon>
        <taxon>Diplogasteromorpha</taxon>
        <taxon>Diplogasteroidea</taxon>
        <taxon>Neodiplogasteridae</taxon>
        <taxon>Pristionchus</taxon>
    </lineage>
</organism>
<name>A0AAN5DG38_9BILA</name>
<feature type="non-terminal residue" evidence="2">
    <location>
        <position position="254"/>
    </location>
</feature>
<accession>A0AAN5DG38</accession>
<feature type="transmembrane region" description="Helical" evidence="1">
    <location>
        <begin position="150"/>
        <end position="167"/>
    </location>
</feature>
<keyword evidence="1" id="KW-0472">Membrane</keyword>
<feature type="transmembrane region" description="Helical" evidence="1">
    <location>
        <begin position="39"/>
        <end position="58"/>
    </location>
</feature>
<dbReference type="PANTHER" id="PTHR45830:SF15">
    <property type="entry name" value="SERPENTINE RECEPTOR, CLASS I"/>
    <property type="match status" value="1"/>
</dbReference>
<evidence type="ECO:0000313" key="3">
    <source>
        <dbReference type="Proteomes" id="UP001328107"/>
    </source>
</evidence>
<proteinExistence type="predicted"/>
<feature type="transmembrane region" description="Helical" evidence="1">
    <location>
        <begin position="233"/>
        <end position="252"/>
    </location>
</feature>
<keyword evidence="3" id="KW-1185">Reference proteome</keyword>
<sequence>LQDIFFCFLFQPYPLAPLPIIGCMGVLCEFEWIPPAKTLGILGIFLNGSIVIYLSLLLRIQQAMIIGHSRAKLSRRSQFILLFVLAACAFWVVFSHFCTAAEHPDRSRIIEEHNVSWLEQYTTHVIVLGAGIGDAGSVRLAMLKLAVFDVFWYTTAIVLIFLILRELKRHAKFESAQKRLCRTAQALLSEVVAIVFLSFYPPLFLPDLFYFSARILFVVCFDKKYFIKLKFQLCFSIQSIASSLIFLSYHQFGR</sequence>
<evidence type="ECO:0008006" key="4">
    <source>
        <dbReference type="Google" id="ProtNLM"/>
    </source>
</evidence>
<evidence type="ECO:0000313" key="2">
    <source>
        <dbReference type="EMBL" id="GMR61164.1"/>
    </source>
</evidence>